<dbReference type="GO" id="GO:0005615">
    <property type="term" value="C:extracellular space"/>
    <property type="evidence" value="ECO:0007669"/>
    <property type="project" value="TreeGrafter"/>
</dbReference>
<proteinExistence type="predicted"/>
<dbReference type="RefSeq" id="WP_010856207.1">
    <property type="nucleotide sequence ID" value="NZ_AQHR01000107.1"/>
</dbReference>
<organism evidence="3 4">
    <name type="scientific">Lunatimonas lonarensis</name>
    <dbReference type="NCBI Taxonomy" id="1232681"/>
    <lineage>
        <taxon>Bacteria</taxon>
        <taxon>Pseudomonadati</taxon>
        <taxon>Bacteroidota</taxon>
        <taxon>Cytophagia</taxon>
        <taxon>Cytophagales</taxon>
        <taxon>Cyclobacteriaceae</taxon>
    </lineage>
</organism>
<evidence type="ECO:0000313" key="3">
    <source>
        <dbReference type="EMBL" id="EON75376.1"/>
    </source>
</evidence>
<dbReference type="STRING" id="1232681.ADIS_4080"/>
<evidence type="ECO:0000256" key="2">
    <source>
        <dbReference type="SAM" id="SignalP"/>
    </source>
</evidence>
<dbReference type="PANTHER" id="PTHR24023:SF1082">
    <property type="entry name" value="COLLAGEN TRIPLE HELIX REPEAT"/>
    <property type="match status" value="1"/>
</dbReference>
<feature type="compositionally biased region" description="Low complexity" evidence="1">
    <location>
        <begin position="28"/>
        <end position="80"/>
    </location>
</feature>
<feature type="region of interest" description="Disordered" evidence="1">
    <location>
        <begin position="28"/>
        <end position="85"/>
    </location>
</feature>
<dbReference type="PANTHER" id="PTHR24023">
    <property type="entry name" value="COLLAGEN ALPHA"/>
    <property type="match status" value="1"/>
</dbReference>
<evidence type="ECO:0000313" key="4">
    <source>
        <dbReference type="Proteomes" id="UP000013909"/>
    </source>
</evidence>
<dbReference type="GO" id="GO:0030198">
    <property type="term" value="P:extracellular matrix organization"/>
    <property type="evidence" value="ECO:0007669"/>
    <property type="project" value="TreeGrafter"/>
</dbReference>
<dbReference type="InterPro" id="IPR050149">
    <property type="entry name" value="Collagen_superfamily"/>
</dbReference>
<accession>R7ZMP8</accession>
<feature type="chain" id="PRO_5004450971" description="Phage tail fiber protein" evidence="2">
    <location>
        <begin position="26"/>
        <end position="205"/>
    </location>
</feature>
<dbReference type="InterPro" id="IPR008160">
    <property type="entry name" value="Collagen"/>
</dbReference>
<feature type="signal peptide" evidence="2">
    <location>
        <begin position="1"/>
        <end position="25"/>
    </location>
</feature>
<dbReference type="Gene3D" id="1.20.5.320">
    <property type="entry name" value="6-Phosphogluconate Dehydrogenase, domain 3"/>
    <property type="match status" value="1"/>
</dbReference>
<keyword evidence="2" id="KW-0732">Signal</keyword>
<evidence type="ECO:0000256" key="1">
    <source>
        <dbReference type="SAM" id="MobiDB-lite"/>
    </source>
</evidence>
<protein>
    <recommendedName>
        <fullName evidence="5">Phage tail fiber protein</fullName>
    </recommendedName>
</protein>
<dbReference type="GO" id="GO:0031012">
    <property type="term" value="C:extracellular matrix"/>
    <property type="evidence" value="ECO:0007669"/>
    <property type="project" value="TreeGrafter"/>
</dbReference>
<dbReference type="OrthoDB" id="1524444at2"/>
<comment type="caution">
    <text evidence="3">The sequence shown here is derived from an EMBL/GenBank/DDBJ whole genome shotgun (WGS) entry which is preliminary data.</text>
</comment>
<reference evidence="3 4" key="1">
    <citation type="submission" date="2013-02" db="EMBL/GenBank/DDBJ databases">
        <title>A novel strain isolated from Lonar lake, Maharashtra, India.</title>
        <authorList>
            <person name="Singh A."/>
        </authorList>
    </citation>
    <scope>NUCLEOTIDE SEQUENCE [LARGE SCALE GENOMIC DNA]</scope>
    <source>
        <strain evidence="3 4">AK24</strain>
    </source>
</reference>
<evidence type="ECO:0008006" key="5">
    <source>
        <dbReference type="Google" id="ProtNLM"/>
    </source>
</evidence>
<dbReference type="GO" id="GO:0030020">
    <property type="term" value="F:extracellular matrix structural constituent conferring tensile strength"/>
    <property type="evidence" value="ECO:0007669"/>
    <property type="project" value="TreeGrafter"/>
</dbReference>
<keyword evidence="4" id="KW-1185">Reference proteome</keyword>
<dbReference type="Proteomes" id="UP000013909">
    <property type="component" value="Unassembled WGS sequence"/>
</dbReference>
<dbReference type="Pfam" id="PF01391">
    <property type="entry name" value="Collagen"/>
    <property type="match status" value="1"/>
</dbReference>
<dbReference type="AlphaFoldDB" id="R7ZMP8"/>
<dbReference type="EMBL" id="AQHR01000107">
    <property type="protein sequence ID" value="EON75376.1"/>
    <property type="molecule type" value="Genomic_DNA"/>
</dbReference>
<name>R7ZMP8_9BACT</name>
<sequence>MKTQRNGFIAAFLILIVCGACTLFEGPEGSQGERGPQGEQGPAGPQGPQGEQGAPGEAGPQGPAGPQGATGPQGPQGEPGSFNATLYTFPSHDFSSLATRVLDIPNIGPQVSNLMFFVYLVDTNSNLFYPLPGPGGGGQSLYRVWWLRVSTSASVRINRYSGPGETYGQIRVITVPLVQNAGGRAALPDIDFNNYEEVRVYYGFR</sequence>
<gene>
    <name evidence="3" type="ORF">ADIS_4080</name>
</gene>